<dbReference type="SUPFAM" id="SSF53474">
    <property type="entry name" value="alpha/beta-Hydrolases"/>
    <property type="match status" value="1"/>
</dbReference>
<sequence>MYSAPTSMDISATFQVIEHKFLGQHIREYPRATTTSQEDPLSIIAKQYMPWDNLDPSPGDISIISAHANGIPKEVYEPLWVEIYQAAKKAGLQLRGIWIADAAHQGASGILNEEKLGNDPSAFDYSRDLILMINQLRDTLPQPILGLGHSMGATQLMNASLMHPRIFQGLLLVEPIVFPYSTENQGRYPPAQASMRRRESFDSLDTAISQFRKSTMFQKWDPRAFDMWIKHGLRRAPGDRAERVILTTTKSQELFTFVRPTFLSSSPADRRLAFPDLPLEAPSDTLFTARSRTGVGIGGSGGLTTGQVKDIVVGNTGHFGPMEDPRALAEKIVDWLKVEVETWALLAKSSLLDSSSEVSRDFLSSLAGSHQVGTQESRLRKL</sequence>
<accession>A0A2G7EM76</accession>
<protein>
    <recommendedName>
        <fullName evidence="1">AB hydrolase-1 domain-containing protein</fullName>
    </recommendedName>
</protein>
<name>A0A2G7EM76_9EURO</name>
<dbReference type="EMBL" id="NEXV01000745">
    <property type="protein sequence ID" value="PIG69155.1"/>
    <property type="molecule type" value="Genomic_DNA"/>
</dbReference>
<dbReference type="Gene3D" id="3.40.50.1820">
    <property type="entry name" value="alpha/beta hydrolase"/>
    <property type="match status" value="1"/>
</dbReference>
<dbReference type="Proteomes" id="UP000231358">
    <property type="component" value="Unassembled WGS sequence"/>
</dbReference>
<comment type="caution">
    <text evidence="2">The sequence shown here is derived from an EMBL/GenBank/DDBJ whole genome shotgun (WGS) entry which is preliminary data.</text>
</comment>
<evidence type="ECO:0000259" key="1">
    <source>
        <dbReference type="Pfam" id="PF12697"/>
    </source>
</evidence>
<gene>
    <name evidence="2" type="ORF">AARAC_005092</name>
</gene>
<dbReference type="AlphaFoldDB" id="A0A2G7EM76"/>
<dbReference type="STRING" id="656916.A0A2G7EM76"/>
<organism evidence="2 3">
    <name type="scientific">Aspergillus arachidicola</name>
    <dbReference type="NCBI Taxonomy" id="656916"/>
    <lineage>
        <taxon>Eukaryota</taxon>
        <taxon>Fungi</taxon>
        <taxon>Dikarya</taxon>
        <taxon>Ascomycota</taxon>
        <taxon>Pezizomycotina</taxon>
        <taxon>Eurotiomycetes</taxon>
        <taxon>Eurotiomycetidae</taxon>
        <taxon>Eurotiales</taxon>
        <taxon>Aspergillaceae</taxon>
        <taxon>Aspergillus</taxon>
        <taxon>Aspergillus subgen. Circumdati</taxon>
    </lineage>
</organism>
<proteinExistence type="predicted"/>
<evidence type="ECO:0000313" key="2">
    <source>
        <dbReference type="EMBL" id="PIG69155.1"/>
    </source>
</evidence>
<reference evidence="2 3" key="1">
    <citation type="submission" date="2017-05" db="EMBL/GenBank/DDBJ databases">
        <title>Genome sequence for an aflatoxigenic pathogen of Argentinian peanut, Aspergillus arachidicola.</title>
        <authorList>
            <person name="Moore G."/>
            <person name="Beltz S.B."/>
            <person name="Mack B.M."/>
        </authorList>
    </citation>
    <scope>NUCLEOTIDE SEQUENCE [LARGE SCALE GENOMIC DNA]</scope>
    <source>
        <strain evidence="2 3">CBS 117610</strain>
    </source>
</reference>
<keyword evidence="3" id="KW-1185">Reference proteome</keyword>
<dbReference type="Pfam" id="PF12697">
    <property type="entry name" value="Abhydrolase_6"/>
    <property type="match status" value="1"/>
</dbReference>
<dbReference type="InterPro" id="IPR029058">
    <property type="entry name" value="AB_hydrolase_fold"/>
</dbReference>
<evidence type="ECO:0000313" key="3">
    <source>
        <dbReference type="Proteomes" id="UP000231358"/>
    </source>
</evidence>
<feature type="domain" description="AB hydrolase-1" evidence="1">
    <location>
        <begin position="90"/>
        <end position="330"/>
    </location>
</feature>
<dbReference type="InterPro" id="IPR000073">
    <property type="entry name" value="AB_hydrolase_1"/>
</dbReference>